<dbReference type="Gene3D" id="1.20.58.410">
    <property type="entry name" value="Release factor"/>
    <property type="match status" value="1"/>
</dbReference>
<dbReference type="EMBL" id="CAJNNV010025422">
    <property type="protein sequence ID" value="CAE8614428.1"/>
    <property type="molecule type" value="Genomic_DNA"/>
</dbReference>
<dbReference type="Pfam" id="PF03462">
    <property type="entry name" value="PCRF"/>
    <property type="match status" value="1"/>
</dbReference>
<dbReference type="SUPFAM" id="SSF75620">
    <property type="entry name" value="Release factor"/>
    <property type="match status" value="1"/>
</dbReference>
<comment type="caution">
    <text evidence="2">The sequence shown here is derived from an EMBL/GenBank/DDBJ whole genome shotgun (WGS) entry which is preliminary data.</text>
</comment>
<accession>A0A813FQD4</accession>
<dbReference type="InterPro" id="IPR005139">
    <property type="entry name" value="PCRF"/>
</dbReference>
<protein>
    <recommendedName>
        <fullName evidence="1">Peptide chain release factor domain-containing protein</fullName>
    </recommendedName>
</protein>
<evidence type="ECO:0000259" key="1">
    <source>
        <dbReference type="Pfam" id="PF03462"/>
    </source>
</evidence>
<feature type="non-terminal residue" evidence="2">
    <location>
        <position position="1"/>
    </location>
</feature>
<dbReference type="InterPro" id="IPR045853">
    <property type="entry name" value="Pep_chain_release_fac_I_sf"/>
</dbReference>
<name>A0A813FQD4_POLGL</name>
<dbReference type="GO" id="GO:0006415">
    <property type="term" value="P:translational termination"/>
    <property type="evidence" value="ECO:0007669"/>
    <property type="project" value="InterPro"/>
</dbReference>
<dbReference type="AlphaFoldDB" id="A0A813FQD4"/>
<reference evidence="2" key="1">
    <citation type="submission" date="2021-02" db="EMBL/GenBank/DDBJ databases">
        <authorList>
            <person name="Dougan E. K."/>
            <person name="Rhodes N."/>
            <person name="Thang M."/>
            <person name="Chan C."/>
        </authorList>
    </citation>
    <scope>NUCLEOTIDE SEQUENCE</scope>
</reference>
<sequence>MASCCASLPTSAWHGPLVAPSLRLAPATSSLSRSLALTLRRRERPQEPLLPRSLRWSCAVIASAAWVLPRSASSSRLRRRARGAKEAPEEEQITPFMIGRELDDAERRAEVILSSKGFGSEEFQAESKRARLAAEDPNLWDDVVKAKEIMADLARVQVVESKAESYAKLADEVRIALELARDAEDSGDAAEATMMVLEAKSTIDMWQAELSDAEVQMLMGGSYDAESCQFTIFAGVGGDE</sequence>
<keyword evidence="3" id="KW-1185">Reference proteome</keyword>
<organism evidence="2 3">
    <name type="scientific">Polarella glacialis</name>
    <name type="common">Dinoflagellate</name>
    <dbReference type="NCBI Taxonomy" id="89957"/>
    <lineage>
        <taxon>Eukaryota</taxon>
        <taxon>Sar</taxon>
        <taxon>Alveolata</taxon>
        <taxon>Dinophyceae</taxon>
        <taxon>Suessiales</taxon>
        <taxon>Suessiaceae</taxon>
        <taxon>Polarella</taxon>
    </lineage>
</organism>
<gene>
    <name evidence="2" type="ORF">PGLA1383_LOCUS32150</name>
</gene>
<evidence type="ECO:0000313" key="2">
    <source>
        <dbReference type="EMBL" id="CAE8614428.1"/>
    </source>
</evidence>
<dbReference type="Proteomes" id="UP000654075">
    <property type="component" value="Unassembled WGS sequence"/>
</dbReference>
<evidence type="ECO:0000313" key="3">
    <source>
        <dbReference type="Proteomes" id="UP000654075"/>
    </source>
</evidence>
<proteinExistence type="predicted"/>
<feature type="domain" description="Peptide chain release factor" evidence="1">
    <location>
        <begin position="128"/>
        <end position="240"/>
    </location>
</feature>